<protein>
    <submittedName>
        <fullName evidence="1">Uncharacterized protein</fullName>
    </submittedName>
</protein>
<name>A0ACD0NZY6_9BASI</name>
<organism evidence="1 2">
    <name type="scientific">Violaceomyces palustris</name>
    <dbReference type="NCBI Taxonomy" id="1673888"/>
    <lineage>
        <taxon>Eukaryota</taxon>
        <taxon>Fungi</taxon>
        <taxon>Dikarya</taxon>
        <taxon>Basidiomycota</taxon>
        <taxon>Ustilaginomycotina</taxon>
        <taxon>Ustilaginomycetes</taxon>
        <taxon>Violaceomycetales</taxon>
        <taxon>Violaceomycetaceae</taxon>
        <taxon>Violaceomyces</taxon>
    </lineage>
</organism>
<sequence length="341" mass="37128">MAAPHRTTLACSRCLRIASSSSSSSSSHSSTSNLASSSRSAPFSTCSPSRSTSVRDATESASPKPDSSDAVPRGRRSAGRGQPRMLPPFPQWMATSAEQYKYPKPGMGPNWIGSTPFPLNPAFNPPPPLRQSVKDEIWAQHTSNPARWTVRALSEKFNIGLVRMEAVLRLKALENEFKEQQKPLQTDFQQNMDRLLGARTQNAREFDPAVQSKDSSNRGPQHEEFDEADSLDTPSVIAPALAEANKVRQSMITALPDGGPAIKTMSQPRTVASSSPSSPSKSRIRPTIRIVNVGGDSYEGAGRLKRNQKRAEKRSVERKKYSKGGQSSEKGKKVVEEAVAP</sequence>
<dbReference type="Proteomes" id="UP000245626">
    <property type="component" value="Unassembled WGS sequence"/>
</dbReference>
<accession>A0ACD0NZY6</accession>
<dbReference type="EMBL" id="KZ819851">
    <property type="protein sequence ID" value="PWN51342.1"/>
    <property type="molecule type" value="Genomic_DNA"/>
</dbReference>
<keyword evidence="2" id="KW-1185">Reference proteome</keyword>
<evidence type="ECO:0000313" key="2">
    <source>
        <dbReference type="Proteomes" id="UP000245626"/>
    </source>
</evidence>
<reference evidence="1 2" key="1">
    <citation type="journal article" date="2018" name="Mol. Biol. Evol.">
        <title>Broad Genomic Sampling Reveals a Smut Pathogenic Ancestry of the Fungal Clade Ustilaginomycotina.</title>
        <authorList>
            <person name="Kijpornyongpan T."/>
            <person name="Mondo S.J."/>
            <person name="Barry K."/>
            <person name="Sandor L."/>
            <person name="Lee J."/>
            <person name="Lipzen A."/>
            <person name="Pangilinan J."/>
            <person name="LaButti K."/>
            <person name="Hainaut M."/>
            <person name="Henrissat B."/>
            <person name="Grigoriev I.V."/>
            <person name="Spatafora J.W."/>
            <person name="Aime M.C."/>
        </authorList>
    </citation>
    <scope>NUCLEOTIDE SEQUENCE [LARGE SCALE GENOMIC DNA]</scope>
    <source>
        <strain evidence="1 2">SA 807</strain>
    </source>
</reference>
<gene>
    <name evidence="1" type="ORF">IE53DRAFT_386296</name>
</gene>
<proteinExistence type="predicted"/>
<evidence type="ECO:0000313" key="1">
    <source>
        <dbReference type="EMBL" id="PWN51342.1"/>
    </source>
</evidence>